<dbReference type="PROSITE" id="PS51257">
    <property type="entry name" value="PROKAR_LIPOPROTEIN"/>
    <property type="match status" value="1"/>
</dbReference>
<dbReference type="InterPro" id="IPR009061">
    <property type="entry name" value="DNA-bd_dom_put_sf"/>
</dbReference>
<gene>
    <name evidence="6" type="ORF">Athai_19010</name>
</gene>
<protein>
    <recommendedName>
        <fullName evidence="5">HTH merR-type domain-containing protein</fullName>
    </recommendedName>
</protein>
<evidence type="ECO:0000259" key="5">
    <source>
        <dbReference type="PROSITE" id="PS50937"/>
    </source>
</evidence>
<dbReference type="GO" id="GO:0003700">
    <property type="term" value="F:DNA-binding transcription factor activity"/>
    <property type="evidence" value="ECO:0007669"/>
    <property type="project" value="InterPro"/>
</dbReference>
<accession>A0A7R7HW06</accession>
<name>A0A7R7HW06_9ACTN</name>
<dbReference type="Pfam" id="PF00376">
    <property type="entry name" value="MerR"/>
    <property type="match status" value="1"/>
</dbReference>
<evidence type="ECO:0000256" key="3">
    <source>
        <dbReference type="ARBA" id="ARBA00023125"/>
    </source>
</evidence>
<dbReference type="KEGG" id="atl:Athai_19010"/>
<evidence type="ECO:0000256" key="1">
    <source>
        <dbReference type="ARBA" id="ARBA00022491"/>
    </source>
</evidence>
<feature type="domain" description="HTH merR-type" evidence="5">
    <location>
        <begin position="130"/>
        <end position="160"/>
    </location>
</feature>
<dbReference type="AlphaFoldDB" id="A0A7R7HW06"/>
<reference evidence="6 7" key="1">
    <citation type="submission" date="2020-08" db="EMBL/GenBank/DDBJ databases">
        <title>Whole genome shotgun sequence of Actinocatenispora thailandica NBRC 105041.</title>
        <authorList>
            <person name="Komaki H."/>
            <person name="Tamura T."/>
        </authorList>
    </citation>
    <scope>NUCLEOTIDE SEQUENCE [LARGE SCALE GENOMIC DNA]</scope>
    <source>
        <strain evidence="6 7">NBRC 105041</strain>
    </source>
</reference>
<keyword evidence="1" id="KW-0678">Repressor</keyword>
<dbReference type="Pfam" id="PF13411">
    <property type="entry name" value="MerR_1"/>
    <property type="match status" value="1"/>
</dbReference>
<dbReference type="PANTHER" id="PTHR30204:SF69">
    <property type="entry name" value="MERR-FAMILY TRANSCRIPTIONAL REGULATOR"/>
    <property type="match status" value="1"/>
</dbReference>
<dbReference type="RefSeq" id="WP_203961136.1">
    <property type="nucleotide sequence ID" value="NZ_AP023355.1"/>
</dbReference>
<organism evidence="6 7">
    <name type="scientific">Actinocatenispora thailandica</name>
    <dbReference type="NCBI Taxonomy" id="227318"/>
    <lineage>
        <taxon>Bacteria</taxon>
        <taxon>Bacillati</taxon>
        <taxon>Actinomycetota</taxon>
        <taxon>Actinomycetes</taxon>
        <taxon>Micromonosporales</taxon>
        <taxon>Micromonosporaceae</taxon>
        <taxon>Actinocatenispora</taxon>
    </lineage>
</organism>
<keyword evidence="2" id="KW-0805">Transcription regulation</keyword>
<sequence length="244" mass="25496">MDRAGAGTAPLTTAAVAAAAGCSAQQVRDLEALGVIPAAVRSGNGYRRFSAAHLNALRAYRGLADAVGPVDARQAMRAIRHQPADQGAALICGFHARLNKERDQALAARRALVAIQAEAGTDAEPVEGDSMTITELSQALGVRASTLRFWEQAGLLTPVRIGTPAGTARRYPLAAIREARITAALRAGGYRIPDVLAAITATRELGEVSHSLAALDARLAAIADRALALLRVGDLLAEIVESRR</sequence>
<evidence type="ECO:0000313" key="7">
    <source>
        <dbReference type="Proteomes" id="UP000611640"/>
    </source>
</evidence>
<dbReference type="SMART" id="SM00422">
    <property type="entry name" value="HTH_MERR"/>
    <property type="match status" value="2"/>
</dbReference>
<evidence type="ECO:0000313" key="6">
    <source>
        <dbReference type="EMBL" id="BCJ34398.1"/>
    </source>
</evidence>
<dbReference type="InterPro" id="IPR000551">
    <property type="entry name" value="MerR-type_HTH_dom"/>
</dbReference>
<dbReference type="EMBL" id="AP023355">
    <property type="protein sequence ID" value="BCJ34398.1"/>
    <property type="molecule type" value="Genomic_DNA"/>
</dbReference>
<feature type="domain" description="HTH merR-type" evidence="5">
    <location>
        <begin position="10"/>
        <end position="58"/>
    </location>
</feature>
<keyword evidence="3" id="KW-0238">DNA-binding</keyword>
<keyword evidence="7" id="KW-1185">Reference proteome</keyword>
<evidence type="ECO:0000256" key="4">
    <source>
        <dbReference type="ARBA" id="ARBA00023163"/>
    </source>
</evidence>
<proteinExistence type="predicted"/>
<dbReference type="GO" id="GO:0003677">
    <property type="term" value="F:DNA binding"/>
    <property type="evidence" value="ECO:0007669"/>
    <property type="project" value="UniProtKB-KW"/>
</dbReference>
<dbReference type="PROSITE" id="PS50937">
    <property type="entry name" value="HTH_MERR_2"/>
    <property type="match status" value="2"/>
</dbReference>
<dbReference type="InterPro" id="IPR047057">
    <property type="entry name" value="MerR_fam"/>
</dbReference>
<evidence type="ECO:0000256" key="2">
    <source>
        <dbReference type="ARBA" id="ARBA00023015"/>
    </source>
</evidence>
<dbReference type="PANTHER" id="PTHR30204">
    <property type="entry name" value="REDOX-CYCLING DRUG-SENSING TRANSCRIPTIONAL ACTIVATOR SOXR"/>
    <property type="match status" value="1"/>
</dbReference>
<dbReference type="Gene3D" id="1.10.1660.10">
    <property type="match status" value="2"/>
</dbReference>
<keyword evidence="4" id="KW-0804">Transcription</keyword>
<dbReference type="Proteomes" id="UP000611640">
    <property type="component" value="Chromosome"/>
</dbReference>
<dbReference type="SUPFAM" id="SSF46955">
    <property type="entry name" value="Putative DNA-binding domain"/>
    <property type="match status" value="2"/>
</dbReference>